<gene>
    <name evidence="2" type="ORF">C3F09_05740</name>
</gene>
<accession>A0A855X2A1</accession>
<dbReference type="InterPro" id="IPR036388">
    <property type="entry name" value="WH-like_DNA-bd_sf"/>
</dbReference>
<sequence>MTLTVRDVAKLLSVSEKTIYRWIGQGSLPAYQIQDQYRFNRAELLEWATSRRIAIDPHIFAEPESSGQPLPSLSDALVNGGVYYRVVGEDKWGVLKNVVKLVNLPEEVDREFLYKVLVAREELSSTGIGEGIAIPHVRNPVVLHVAKPMVSLFYLEKPVDFGAIDNQPVYALFLLISPTVRAHLHLISRLAYALRDPQFREVIRRQGLREEINAAAKNVEEKLSSTAVKP</sequence>
<dbReference type="GO" id="GO:0030295">
    <property type="term" value="F:protein kinase activator activity"/>
    <property type="evidence" value="ECO:0007669"/>
    <property type="project" value="TreeGrafter"/>
</dbReference>
<comment type="caution">
    <text evidence="2">The sequence shown here is derived from an EMBL/GenBank/DDBJ whole genome shotgun (WGS) entry which is preliminary data.</text>
</comment>
<dbReference type="GO" id="GO:0003677">
    <property type="term" value="F:DNA binding"/>
    <property type="evidence" value="ECO:0007669"/>
    <property type="project" value="InterPro"/>
</dbReference>
<dbReference type="CDD" id="cd00211">
    <property type="entry name" value="PTS_IIA_fru"/>
    <property type="match status" value="1"/>
</dbReference>
<dbReference type="SUPFAM" id="SSF55804">
    <property type="entry name" value="Phoshotransferase/anion transport protein"/>
    <property type="match status" value="1"/>
</dbReference>
<dbReference type="InterPro" id="IPR051541">
    <property type="entry name" value="PTS_SugarTrans_NitroReg"/>
</dbReference>
<dbReference type="PROSITE" id="PS51094">
    <property type="entry name" value="PTS_EIIA_TYPE_2"/>
    <property type="match status" value="1"/>
</dbReference>
<dbReference type="InterPro" id="IPR009061">
    <property type="entry name" value="DNA-bd_dom_put_sf"/>
</dbReference>
<dbReference type="Proteomes" id="UP000250918">
    <property type="component" value="Unassembled WGS sequence"/>
</dbReference>
<name>A0A855X2A1_9BACT</name>
<dbReference type="Pfam" id="PF00359">
    <property type="entry name" value="PTS_EIIA_2"/>
    <property type="match status" value="1"/>
</dbReference>
<dbReference type="InterPro" id="IPR002178">
    <property type="entry name" value="PTS_EIIA_type-2_dom"/>
</dbReference>
<dbReference type="Gene3D" id="1.10.10.10">
    <property type="entry name" value="Winged helix-like DNA-binding domain superfamily/Winged helix DNA-binding domain"/>
    <property type="match status" value="1"/>
</dbReference>
<dbReference type="InterPro" id="IPR041657">
    <property type="entry name" value="HTH_17"/>
</dbReference>
<proteinExistence type="predicted"/>
<dbReference type="Gene3D" id="3.40.930.10">
    <property type="entry name" value="Mannitol-specific EII, Chain A"/>
    <property type="match status" value="1"/>
</dbReference>
<protein>
    <submittedName>
        <fullName evidence="2">PTS fructose transporter subunit IIA</fullName>
    </submittedName>
</protein>
<evidence type="ECO:0000313" key="2">
    <source>
        <dbReference type="EMBL" id="PWB73049.1"/>
    </source>
</evidence>
<feature type="domain" description="PTS EIIA type-2" evidence="1">
    <location>
        <begin position="75"/>
        <end position="219"/>
    </location>
</feature>
<dbReference type="EMBL" id="PQAP01000066">
    <property type="protein sequence ID" value="PWB73049.1"/>
    <property type="molecule type" value="Genomic_DNA"/>
</dbReference>
<evidence type="ECO:0000313" key="3">
    <source>
        <dbReference type="Proteomes" id="UP000250918"/>
    </source>
</evidence>
<dbReference type="NCBIfam" id="TIGR01764">
    <property type="entry name" value="excise"/>
    <property type="match status" value="1"/>
</dbReference>
<dbReference type="SUPFAM" id="SSF46955">
    <property type="entry name" value="Putative DNA-binding domain"/>
    <property type="match status" value="1"/>
</dbReference>
<dbReference type="InterPro" id="IPR016152">
    <property type="entry name" value="PTrfase/Anion_transptr"/>
</dbReference>
<dbReference type="Pfam" id="PF12728">
    <property type="entry name" value="HTH_17"/>
    <property type="match status" value="1"/>
</dbReference>
<organism evidence="2 3">
    <name type="scientific">candidate division GN15 bacterium</name>
    <dbReference type="NCBI Taxonomy" id="2072418"/>
    <lineage>
        <taxon>Bacteria</taxon>
        <taxon>candidate division GN15</taxon>
    </lineage>
</organism>
<evidence type="ECO:0000259" key="1">
    <source>
        <dbReference type="PROSITE" id="PS51094"/>
    </source>
</evidence>
<dbReference type="PANTHER" id="PTHR47738">
    <property type="entry name" value="PTS SYSTEM FRUCTOSE-LIKE EIIA COMPONENT-RELATED"/>
    <property type="match status" value="1"/>
</dbReference>
<dbReference type="AlphaFoldDB" id="A0A855X2A1"/>
<dbReference type="PANTHER" id="PTHR47738:SF1">
    <property type="entry name" value="NITROGEN REGULATORY PROTEIN"/>
    <property type="match status" value="1"/>
</dbReference>
<dbReference type="InterPro" id="IPR010093">
    <property type="entry name" value="SinI_DNA-bd"/>
</dbReference>
<reference evidence="2 3" key="1">
    <citation type="journal article" date="2018" name="ISME J.">
        <title>A methanotrophic archaeon couples anaerobic oxidation of methane to Fe(III) reduction.</title>
        <authorList>
            <person name="Cai C."/>
            <person name="Leu A.O."/>
            <person name="Xie G.J."/>
            <person name="Guo J."/>
            <person name="Feng Y."/>
            <person name="Zhao J.X."/>
            <person name="Tyson G.W."/>
            <person name="Yuan Z."/>
            <person name="Hu S."/>
        </authorList>
    </citation>
    <scope>NUCLEOTIDE SEQUENCE [LARGE SCALE GENOMIC DNA]</scope>
    <source>
        <strain evidence="2">FeB_12</strain>
    </source>
</reference>